<name>A0A2S5E8Z0_9BACT</name>
<comment type="similarity">
    <text evidence="1">Belongs to the ROK (NagC/XylR) family.</text>
</comment>
<gene>
    <name evidence="2" type="ORF">AA81_13195</name>
</gene>
<accession>A0A2S5E8Z0</accession>
<proteinExistence type="inferred from homology"/>
<dbReference type="InterPro" id="IPR043129">
    <property type="entry name" value="ATPase_NBD"/>
</dbReference>
<dbReference type="RefSeq" id="WP_103899312.1">
    <property type="nucleotide sequence ID" value="NZ_JALY01000312.1"/>
</dbReference>
<dbReference type="PANTHER" id="PTHR18964:SF149">
    <property type="entry name" value="BIFUNCTIONAL UDP-N-ACETYLGLUCOSAMINE 2-EPIMERASE_N-ACETYLMANNOSAMINE KINASE"/>
    <property type="match status" value="1"/>
</dbReference>
<dbReference type="Proteomes" id="UP000236950">
    <property type="component" value="Unassembled WGS sequence"/>
</dbReference>
<dbReference type="InterPro" id="IPR049874">
    <property type="entry name" value="ROK_cs"/>
</dbReference>
<reference evidence="2 3" key="1">
    <citation type="submission" date="2014-01" db="EMBL/GenBank/DDBJ databases">
        <title>Comparative genomics of Petrotoga.</title>
        <authorList>
            <person name="Chow K."/>
            <person name="Charchuk R."/>
            <person name="Nesbo C.L."/>
        </authorList>
    </citation>
    <scope>NUCLEOTIDE SEQUENCE [LARGE SCALE GENOMIC DNA]</scope>
    <source>
        <strain evidence="2 3">DSM 16923</strain>
    </source>
</reference>
<evidence type="ECO:0000313" key="2">
    <source>
        <dbReference type="EMBL" id="POZ89603.1"/>
    </source>
</evidence>
<dbReference type="PROSITE" id="PS01125">
    <property type="entry name" value="ROK"/>
    <property type="match status" value="1"/>
</dbReference>
<dbReference type="Pfam" id="PF00480">
    <property type="entry name" value="ROK"/>
    <property type="match status" value="1"/>
</dbReference>
<sequence>PFISLKKIMSLKNITEILNLFIKSLDEIKHDLNITSDSIKGIGVAFPGLVSRNNNSLSITPNLERYFDFSLIDKFSEKLQIPIVVDNNANMKALGELIYGIGKEVHDFLLVNISYGIGAGLVIQNQLFRGKYNLSGEIGHIKVAEDGDICSCGEKGCLETFSSVRSMVRKYYTKCNKKLDESYDIGKIIDYANQGDQNAIQIFQESGFYLGKAIGNVLNIVNVESVVLTGEVKKYWDIIEKDFYKGLNETTLPLIEKNTQMRLSGLGEEITAIGAASMVLENMLI</sequence>
<protein>
    <recommendedName>
        <fullName evidence="4">ROK family protein</fullName>
    </recommendedName>
</protein>
<evidence type="ECO:0000256" key="1">
    <source>
        <dbReference type="ARBA" id="ARBA00006479"/>
    </source>
</evidence>
<dbReference type="Gene3D" id="3.30.420.40">
    <property type="match status" value="2"/>
</dbReference>
<comment type="caution">
    <text evidence="2">The sequence shown here is derived from an EMBL/GenBank/DDBJ whole genome shotgun (WGS) entry which is preliminary data.</text>
</comment>
<dbReference type="PANTHER" id="PTHR18964">
    <property type="entry name" value="ROK (REPRESSOR, ORF, KINASE) FAMILY"/>
    <property type="match status" value="1"/>
</dbReference>
<dbReference type="AlphaFoldDB" id="A0A2S5E8Z0"/>
<dbReference type="EMBL" id="JALY01000312">
    <property type="protein sequence ID" value="POZ89603.1"/>
    <property type="molecule type" value="Genomic_DNA"/>
</dbReference>
<organism evidence="2 3">
    <name type="scientific">Petrotoga halophila DSM 16923</name>
    <dbReference type="NCBI Taxonomy" id="1122953"/>
    <lineage>
        <taxon>Bacteria</taxon>
        <taxon>Thermotogati</taxon>
        <taxon>Thermotogota</taxon>
        <taxon>Thermotogae</taxon>
        <taxon>Petrotogales</taxon>
        <taxon>Petrotogaceae</taxon>
        <taxon>Petrotoga</taxon>
    </lineage>
</organism>
<feature type="non-terminal residue" evidence="2">
    <location>
        <position position="1"/>
    </location>
</feature>
<dbReference type="InterPro" id="IPR000600">
    <property type="entry name" value="ROK"/>
</dbReference>
<evidence type="ECO:0008006" key="4">
    <source>
        <dbReference type="Google" id="ProtNLM"/>
    </source>
</evidence>
<evidence type="ECO:0000313" key="3">
    <source>
        <dbReference type="Proteomes" id="UP000236950"/>
    </source>
</evidence>
<keyword evidence="3" id="KW-1185">Reference proteome</keyword>
<dbReference type="SUPFAM" id="SSF53067">
    <property type="entry name" value="Actin-like ATPase domain"/>
    <property type="match status" value="1"/>
</dbReference>